<dbReference type="Pfam" id="PF01636">
    <property type="entry name" value="APH"/>
    <property type="match status" value="1"/>
</dbReference>
<comment type="caution">
    <text evidence="2">The sequence shown here is derived from an EMBL/GenBank/DDBJ whole genome shotgun (WGS) entry which is preliminary data.</text>
</comment>
<dbReference type="PANTHER" id="PTHR21310:SF15">
    <property type="entry name" value="AMINOGLYCOSIDE PHOSPHOTRANSFERASE DOMAIN-CONTAINING PROTEIN"/>
    <property type="match status" value="1"/>
</dbReference>
<gene>
    <name evidence="2" type="ORF">NW762_004593</name>
</gene>
<protein>
    <recommendedName>
        <fullName evidence="1">Aminoglycoside phosphotransferase domain-containing protein</fullName>
    </recommendedName>
</protein>
<feature type="domain" description="Aminoglycoside phosphotransferase" evidence="1">
    <location>
        <begin position="1"/>
        <end position="159"/>
    </location>
</feature>
<reference evidence="2" key="1">
    <citation type="submission" date="2022-09" db="EMBL/GenBank/DDBJ databases">
        <title>Fusarium specimens isolated from Avocado Roots.</title>
        <authorList>
            <person name="Stajich J."/>
            <person name="Roper C."/>
            <person name="Heimlech-Rivalta G."/>
        </authorList>
    </citation>
    <scope>NUCLEOTIDE SEQUENCE</scope>
    <source>
        <strain evidence="2">CF00136</strain>
    </source>
</reference>
<accession>A0A9W8VFV4</accession>
<name>A0A9W8VFV4_9HYPO</name>
<dbReference type="InterPro" id="IPR002575">
    <property type="entry name" value="Aminoglycoside_PTrfase"/>
</dbReference>
<evidence type="ECO:0000313" key="2">
    <source>
        <dbReference type="EMBL" id="KAJ4265308.1"/>
    </source>
</evidence>
<dbReference type="Proteomes" id="UP001152049">
    <property type="component" value="Unassembled WGS sequence"/>
</dbReference>
<dbReference type="Gene3D" id="3.90.1200.10">
    <property type="match status" value="1"/>
</dbReference>
<dbReference type="EMBL" id="JAOQAZ010000006">
    <property type="protein sequence ID" value="KAJ4265308.1"/>
    <property type="molecule type" value="Genomic_DNA"/>
</dbReference>
<dbReference type="AlphaFoldDB" id="A0A9W8VFV4"/>
<evidence type="ECO:0000313" key="3">
    <source>
        <dbReference type="Proteomes" id="UP001152049"/>
    </source>
</evidence>
<keyword evidence="3" id="KW-1185">Reference proteome</keyword>
<dbReference type="OrthoDB" id="8300194at2759"/>
<proteinExistence type="predicted"/>
<dbReference type="PANTHER" id="PTHR21310">
    <property type="entry name" value="AMINOGLYCOSIDE PHOSPHOTRANSFERASE-RELATED-RELATED"/>
    <property type="match status" value="1"/>
</dbReference>
<evidence type="ECO:0000259" key="1">
    <source>
        <dbReference type="Pfam" id="PF01636"/>
    </source>
</evidence>
<dbReference type="SUPFAM" id="SSF56112">
    <property type="entry name" value="Protein kinase-like (PK-like)"/>
    <property type="match status" value="1"/>
</dbReference>
<organism evidence="2 3">
    <name type="scientific">Fusarium torreyae</name>
    <dbReference type="NCBI Taxonomy" id="1237075"/>
    <lineage>
        <taxon>Eukaryota</taxon>
        <taxon>Fungi</taxon>
        <taxon>Dikarya</taxon>
        <taxon>Ascomycota</taxon>
        <taxon>Pezizomycotina</taxon>
        <taxon>Sordariomycetes</taxon>
        <taxon>Hypocreomycetidae</taxon>
        <taxon>Hypocreales</taxon>
        <taxon>Nectriaceae</taxon>
        <taxon>Fusarium</taxon>
    </lineage>
</organism>
<dbReference type="InterPro" id="IPR011009">
    <property type="entry name" value="Kinase-like_dom_sf"/>
</dbReference>
<sequence>MEYVKGDTLDSVWDYLSTGQRDTIFADIKQHLGCLRDLQPPAQNLVSSAFQNPAYDVRIGYRFFGPMSHDEFHSLARGHLHWDDVEQSLGQEVAKVHTSRYKTHFTHADLDARNIIVRHGRVAAIIDWAFAGWYPEYWEFTKAHYNYFRDDWEDYLRVALPSYETELMAEQILWEKIQEPGTRTFSYRSGVRQERPGSNPSAAWLEERAGRQLTDLWSLALSRMQ</sequence>
<dbReference type="InterPro" id="IPR051678">
    <property type="entry name" value="AGP_Transferase"/>
</dbReference>